<dbReference type="Pfam" id="PF06293">
    <property type="entry name" value="Kdo"/>
    <property type="match status" value="1"/>
</dbReference>
<evidence type="ECO:0000313" key="2">
    <source>
        <dbReference type="Proteomes" id="UP000308730"/>
    </source>
</evidence>
<dbReference type="PANTHER" id="PTHR37171:SF1">
    <property type="entry name" value="SERINE_THREONINE-PROTEIN KINASE YRZF-RELATED"/>
    <property type="match status" value="1"/>
</dbReference>
<dbReference type="OrthoDB" id="3182995at2759"/>
<protein>
    <recommendedName>
        <fullName evidence="3">Protein kinase domain-containing protein</fullName>
    </recommendedName>
</protein>
<evidence type="ECO:0000313" key="1">
    <source>
        <dbReference type="EMBL" id="THH29830.1"/>
    </source>
</evidence>
<dbReference type="InterPro" id="IPR052396">
    <property type="entry name" value="Meiotic_Drive_Suppr_Kinase"/>
</dbReference>
<accession>A0A4S4N261</accession>
<evidence type="ECO:0008006" key="3">
    <source>
        <dbReference type="Google" id="ProtNLM"/>
    </source>
</evidence>
<sequence>MVGLLHHGDNSSVYSGVSKNLDGSQLEVVVKFGNNCARVEREARVYAKLHKLQGFVVPHFYGKLRGAAQGPPSELTDDLERLIADDDDRDSENEIQCLILERFGQPLGMTTEWLKVDREDKACIMDMMADVHACGVVHADFDELNILVNVAPDGNKQYRFIDWDKTVKHKPSCKWQYIFRDHVDDEFRPRGEDACCDHIIREGHSMFLWSYGYLIVPGMLTVAKDMVVPDLPTQDIIDQFQNPYMQLDKIHEYKQEGEITILFFQLVQRRLKEADELGKDFEEALTAVKRDQSYLVYEATNRWYRREYV</sequence>
<reference evidence="1 2" key="1">
    <citation type="submission" date="2019-02" db="EMBL/GenBank/DDBJ databases">
        <title>Genome sequencing of the rare red list fungi Antrodiella citrinella (Flaviporus citrinellus).</title>
        <authorList>
            <person name="Buettner E."/>
            <person name="Kellner H."/>
        </authorList>
    </citation>
    <scope>NUCLEOTIDE SEQUENCE [LARGE SCALE GENOMIC DNA]</scope>
    <source>
        <strain evidence="1 2">DSM 108506</strain>
    </source>
</reference>
<dbReference type="PANTHER" id="PTHR37171">
    <property type="entry name" value="SERINE/THREONINE-PROTEIN KINASE YRZF-RELATED"/>
    <property type="match status" value="1"/>
</dbReference>
<name>A0A4S4N261_9APHY</name>
<dbReference type="Proteomes" id="UP000308730">
    <property type="component" value="Unassembled WGS sequence"/>
</dbReference>
<proteinExistence type="predicted"/>
<gene>
    <name evidence="1" type="ORF">EUX98_g4348</name>
</gene>
<dbReference type="SUPFAM" id="SSF56112">
    <property type="entry name" value="Protein kinase-like (PK-like)"/>
    <property type="match status" value="1"/>
</dbReference>
<keyword evidence="2" id="KW-1185">Reference proteome</keyword>
<dbReference type="EMBL" id="SGPM01000105">
    <property type="protein sequence ID" value="THH29830.1"/>
    <property type="molecule type" value="Genomic_DNA"/>
</dbReference>
<dbReference type="Gene3D" id="1.10.510.10">
    <property type="entry name" value="Transferase(Phosphotransferase) domain 1"/>
    <property type="match status" value="1"/>
</dbReference>
<dbReference type="AlphaFoldDB" id="A0A4S4N261"/>
<organism evidence="1 2">
    <name type="scientific">Antrodiella citrinella</name>
    <dbReference type="NCBI Taxonomy" id="2447956"/>
    <lineage>
        <taxon>Eukaryota</taxon>
        <taxon>Fungi</taxon>
        <taxon>Dikarya</taxon>
        <taxon>Basidiomycota</taxon>
        <taxon>Agaricomycotina</taxon>
        <taxon>Agaricomycetes</taxon>
        <taxon>Polyporales</taxon>
        <taxon>Steccherinaceae</taxon>
        <taxon>Antrodiella</taxon>
    </lineage>
</organism>
<comment type="caution">
    <text evidence="1">The sequence shown here is derived from an EMBL/GenBank/DDBJ whole genome shotgun (WGS) entry which is preliminary data.</text>
</comment>
<dbReference type="InterPro" id="IPR011009">
    <property type="entry name" value="Kinase-like_dom_sf"/>
</dbReference>